<evidence type="ECO:0000256" key="1">
    <source>
        <dbReference type="ARBA" id="ARBA00004514"/>
    </source>
</evidence>
<dbReference type="GO" id="GO:0006777">
    <property type="term" value="P:Mo-molybdopterin cofactor biosynthetic process"/>
    <property type="evidence" value="ECO:0007669"/>
    <property type="project" value="UniProtKB-UniRule"/>
</dbReference>
<keyword evidence="11 14" id="KW-0501">Molybdenum cofactor biosynthesis</keyword>
<keyword evidence="6 14" id="KW-0479">Metal-binding</keyword>
<dbReference type="InterPro" id="IPR000594">
    <property type="entry name" value="ThiF_NAD_FAD-bd"/>
</dbReference>
<evidence type="ECO:0000256" key="13">
    <source>
        <dbReference type="ARBA" id="ARBA00043893"/>
    </source>
</evidence>
<evidence type="ECO:0000256" key="9">
    <source>
        <dbReference type="ARBA" id="ARBA00022833"/>
    </source>
</evidence>
<comment type="function">
    <text evidence="14">Plays a central role in 2-thiolation of mcm(5)S(2)U at tRNA wobble positions of cytosolic tRNA(Lys), tRNA(Glu) and tRNA(Gln). Also essential during biosynthesis of the molybdenum cofactor. Acts by mediating the C-terminal thiocarboxylation of sulfur carriers urm1 and MOCS2A. Its N-terminus first activates urm1 and MOCS2A as acyl-adenylates (-COAMP), then the persulfide sulfur on the catalytic cysteine is transferred to urm1 and MOCS2A to form thiocarboxylation (-COSH) of their C-terminus. The reaction probably involves hydrogen sulfide that is generated from the persulfide intermediate and that acts as nucleophile towards urm1 and MOCS2A. Subsequently, a transient disulfide bond is formed. Does not use thiosulfate as sulfur donor; nfs1 probably acting as a sulfur donor for thiocarboxylation reactions.</text>
</comment>
<proteinExistence type="inferred from homology"/>
<dbReference type="GO" id="GO:0002143">
    <property type="term" value="P:tRNA wobble position uridine thiolation"/>
    <property type="evidence" value="ECO:0007669"/>
    <property type="project" value="InterPro"/>
</dbReference>
<evidence type="ECO:0000256" key="12">
    <source>
        <dbReference type="ARBA" id="ARBA00023268"/>
    </source>
</evidence>
<feature type="active site" description="Glycyl thioester intermediate; for adenylyltransferase activity" evidence="14">
    <location>
        <position position="302"/>
    </location>
</feature>
<evidence type="ECO:0000256" key="4">
    <source>
        <dbReference type="ARBA" id="ARBA00022694"/>
    </source>
</evidence>
<feature type="binding site" evidence="14">
    <location>
        <position position="148"/>
    </location>
    <ligand>
        <name>ATP</name>
        <dbReference type="ChEBI" id="CHEBI:30616"/>
    </ligand>
</feature>
<dbReference type="HAMAP" id="MF_03049">
    <property type="entry name" value="MOCS3_Uba4"/>
    <property type="match status" value="1"/>
</dbReference>
<dbReference type="Proteomes" id="UP000593566">
    <property type="component" value="Unassembled WGS sequence"/>
</dbReference>
<comment type="catalytic activity">
    <reaction evidence="14">
        <text>[molybdopterin-synthase sulfur-carrier protein]-C-terminal Gly-Gly-AMP + S-sulfanyl-L-cysteinyl-[cysteine desulfurase] + AH2 = [molybdopterin-synthase sulfur-carrier protein]-C-terminal-Gly-aminoethanethioate + L-cysteinyl-[cysteine desulfurase] + A + AMP + 2 H(+)</text>
        <dbReference type="Rhea" id="RHEA:48612"/>
        <dbReference type="Rhea" id="RHEA-COMP:12157"/>
        <dbReference type="Rhea" id="RHEA-COMP:12158"/>
        <dbReference type="Rhea" id="RHEA-COMP:12159"/>
        <dbReference type="Rhea" id="RHEA-COMP:19907"/>
        <dbReference type="ChEBI" id="CHEBI:13193"/>
        <dbReference type="ChEBI" id="CHEBI:15378"/>
        <dbReference type="ChEBI" id="CHEBI:17499"/>
        <dbReference type="ChEBI" id="CHEBI:29950"/>
        <dbReference type="ChEBI" id="CHEBI:61963"/>
        <dbReference type="ChEBI" id="CHEBI:90618"/>
        <dbReference type="ChEBI" id="CHEBI:232372"/>
        <dbReference type="ChEBI" id="CHEBI:456215"/>
        <dbReference type="EC" id="2.8.1.11"/>
    </reaction>
</comment>
<evidence type="ECO:0000313" key="17">
    <source>
        <dbReference type="EMBL" id="KAF6217525.1"/>
    </source>
</evidence>
<evidence type="ECO:0000256" key="15">
    <source>
        <dbReference type="SAM" id="Coils"/>
    </source>
</evidence>
<keyword evidence="15" id="KW-0175">Coiled coil</keyword>
<dbReference type="InterPro" id="IPR036873">
    <property type="entry name" value="Rhodanese-like_dom_sf"/>
</dbReference>
<keyword evidence="2 14" id="KW-0963">Cytoplasm</keyword>
<dbReference type="PROSITE" id="PS50206">
    <property type="entry name" value="RHODANESE_3"/>
    <property type="match status" value="1"/>
</dbReference>
<dbReference type="UniPathway" id="UPA00344"/>
<dbReference type="CDD" id="cd00757">
    <property type="entry name" value="ThiF_MoeB_HesA_family"/>
    <property type="match status" value="1"/>
</dbReference>
<keyword evidence="9 14" id="KW-0862">Zinc</keyword>
<dbReference type="EC" id="2.8.1.11" evidence="14"/>
<dbReference type="EMBL" id="JACCJB010000027">
    <property type="protein sequence ID" value="KAF6217525.1"/>
    <property type="molecule type" value="Genomic_DNA"/>
</dbReference>
<keyword evidence="4 14" id="KW-0819">tRNA processing</keyword>
<keyword evidence="7 14" id="KW-0547">Nucleotide-binding</keyword>
<dbReference type="GO" id="GO:0004792">
    <property type="term" value="F:thiosulfate-cyanide sulfurtransferase activity"/>
    <property type="evidence" value="ECO:0007669"/>
    <property type="project" value="TreeGrafter"/>
</dbReference>
<evidence type="ECO:0000256" key="14">
    <source>
        <dbReference type="HAMAP-Rule" id="MF_03049"/>
    </source>
</evidence>
<dbReference type="Pfam" id="PF00899">
    <property type="entry name" value="ThiF"/>
    <property type="match status" value="1"/>
</dbReference>
<dbReference type="Pfam" id="PF00581">
    <property type="entry name" value="Rhodanese"/>
    <property type="match status" value="1"/>
</dbReference>
<evidence type="ECO:0000256" key="6">
    <source>
        <dbReference type="ARBA" id="ARBA00022723"/>
    </source>
</evidence>
<dbReference type="InterPro" id="IPR001763">
    <property type="entry name" value="Rhodanese-like_dom"/>
</dbReference>
<dbReference type="GO" id="GO:0005829">
    <property type="term" value="C:cytosol"/>
    <property type="evidence" value="ECO:0007669"/>
    <property type="project" value="UniProtKB-SubCell"/>
</dbReference>
<feature type="binding site" evidence="14">
    <location>
        <position position="288"/>
    </location>
    <ligand>
        <name>Zn(2+)</name>
        <dbReference type="ChEBI" id="CHEBI:29105"/>
    </ligand>
</feature>
<dbReference type="GO" id="GO:0042292">
    <property type="term" value="F:URM1 activating enzyme activity"/>
    <property type="evidence" value="ECO:0007669"/>
    <property type="project" value="TreeGrafter"/>
</dbReference>
<dbReference type="SUPFAM" id="SSF69572">
    <property type="entry name" value="Activating enzymes of the ubiquitin-like proteins"/>
    <property type="match status" value="1"/>
</dbReference>
<evidence type="ECO:0000259" key="16">
    <source>
        <dbReference type="PROSITE" id="PS50206"/>
    </source>
</evidence>
<reference evidence="17 18" key="1">
    <citation type="journal article" date="2020" name="Genomics">
        <title>Complete, high-quality genomes from long-read metagenomic sequencing of two wolf lichen thalli reveals enigmatic genome architecture.</title>
        <authorList>
            <person name="McKenzie S.K."/>
            <person name="Walston R.F."/>
            <person name="Allen J.L."/>
        </authorList>
    </citation>
    <scope>NUCLEOTIDE SEQUENCE [LARGE SCALE GENOMIC DNA]</scope>
    <source>
        <strain evidence="17">WasteWater1</strain>
    </source>
</reference>
<dbReference type="GO" id="GO:0061605">
    <property type="term" value="F:molybdopterin-synthase adenylyltransferase activity"/>
    <property type="evidence" value="ECO:0007669"/>
    <property type="project" value="UniProtKB-EC"/>
</dbReference>
<dbReference type="FunFam" id="3.40.250.10:FF:000014">
    <property type="entry name" value="Adenylyltransferase and sulfurtransferase MOCS3"/>
    <property type="match status" value="1"/>
</dbReference>
<dbReference type="GO" id="GO:0061604">
    <property type="term" value="F:molybdopterin-synthase sulfurtransferase activity"/>
    <property type="evidence" value="ECO:0007669"/>
    <property type="project" value="UniProtKB-EC"/>
</dbReference>
<keyword evidence="5" id="KW-0548">Nucleotidyltransferase</keyword>
<evidence type="ECO:0000256" key="10">
    <source>
        <dbReference type="ARBA" id="ARBA00022840"/>
    </source>
</evidence>
<sequence length="536" mass="58735">MTGIETFGEDVDFIQKASLKMHLSNDAVLRLRAQIASLEGTLADLKTQLQDAEAYYNQITSAKADANGHSQTQPISSYPVPSVNYNEKTFESLVEQLKLPQEDKWGRSWELTSEEHKRYGRQLIIPEIGLTGQLRLKNASVLIVGVGGLGCPAATYLAGAGVGKIGLIDGDTVELSNLHRQLLHTEKWLGLGKVDSAVENLMARNPEIKYITHYYYLDQKLAVETMRKYDLILDCTDRPSTRYLVSDAAVLAGKPMVTASALRTDGQLMVLNNPPKGHDHPGGFCYRCVFPKSPPAETVLSCGEGGILGPVVGVMGVLMAMEALKILSPLPQENEYQYPTEASNDTVPPSLLLYSAYSNPPFRSIKLRGKRKGCPSCSDTATITEESLGSASLDYDAFCASRSPAAPISANRISAKEYSEIRKATGSPHILVDVREKVQFDICHLKGSMNLPYSEISRNPEASIDKLDDTITSDPNIADGVSLYLICRYGNDSQLAANKFKDLSRSRPDAKYDLMGDISGGLRAWRQSVDPNFPEY</sequence>
<evidence type="ECO:0000256" key="7">
    <source>
        <dbReference type="ARBA" id="ARBA00022741"/>
    </source>
</evidence>
<dbReference type="GO" id="GO:0046872">
    <property type="term" value="F:metal ion binding"/>
    <property type="evidence" value="ECO:0007669"/>
    <property type="project" value="UniProtKB-KW"/>
</dbReference>
<evidence type="ECO:0000256" key="8">
    <source>
        <dbReference type="ARBA" id="ARBA00022786"/>
    </source>
</evidence>
<comment type="similarity">
    <text evidence="14">In the N-terminal section; belongs to the HesA/MoeB/ThiF family. UBA4 subfamily.</text>
</comment>
<comment type="pathway">
    <text evidence="14">Cofactor biosynthesis; molybdopterin biosynthesis.</text>
</comment>
<organism evidence="17 18">
    <name type="scientific">Letharia lupina</name>
    <dbReference type="NCBI Taxonomy" id="560253"/>
    <lineage>
        <taxon>Eukaryota</taxon>
        <taxon>Fungi</taxon>
        <taxon>Dikarya</taxon>
        <taxon>Ascomycota</taxon>
        <taxon>Pezizomycotina</taxon>
        <taxon>Lecanoromycetes</taxon>
        <taxon>OSLEUM clade</taxon>
        <taxon>Lecanoromycetidae</taxon>
        <taxon>Lecanorales</taxon>
        <taxon>Lecanorineae</taxon>
        <taxon>Parmeliaceae</taxon>
        <taxon>Letharia</taxon>
    </lineage>
</organism>
<dbReference type="PANTHER" id="PTHR10953">
    <property type="entry name" value="UBIQUITIN-ACTIVATING ENZYME E1"/>
    <property type="match status" value="1"/>
</dbReference>
<dbReference type="SMART" id="SM00450">
    <property type="entry name" value="RHOD"/>
    <property type="match status" value="1"/>
</dbReference>
<feature type="domain" description="Rhodanese" evidence="16">
    <location>
        <begin position="425"/>
        <end position="534"/>
    </location>
</feature>
<keyword evidence="3 14" id="KW-0808">Transferase</keyword>
<dbReference type="GO" id="GO:0032447">
    <property type="term" value="P:protein urmylation"/>
    <property type="evidence" value="ECO:0007669"/>
    <property type="project" value="TreeGrafter"/>
</dbReference>
<comment type="cofactor">
    <cofactor evidence="14">
        <name>Zn(2+)</name>
        <dbReference type="ChEBI" id="CHEBI:29105"/>
    </cofactor>
    <text evidence="14">Binds 1 zinc ion per subunit.</text>
</comment>
<dbReference type="GO" id="GO:0005524">
    <property type="term" value="F:ATP binding"/>
    <property type="evidence" value="ECO:0007669"/>
    <property type="project" value="UniProtKB-KW"/>
</dbReference>
<evidence type="ECO:0000256" key="11">
    <source>
        <dbReference type="ARBA" id="ARBA00023150"/>
    </source>
</evidence>
<dbReference type="InterPro" id="IPR045886">
    <property type="entry name" value="ThiF/MoeB/HesA"/>
</dbReference>
<keyword evidence="12 14" id="KW-0511">Multifunctional enzyme</keyword>
<comment type="subcellular location">
    <subcellularLocation>
        <location evidence="1">Cytoplasm</location>
        <location evidence="1">Cytosol</location>
    </subcellularLocation>
</comment>
<accession>A0A8H6C5I3</accession>
<dbReference type="InterPro" id="IPR028885">
    <property type="entry name" value="MOCS3/Uba4"/>
</dbReference>
<evidence type="ECO:0000256" key="2">
    <source>
        <dbReference type="ARBA" id="ARBA00022490"/>
    </source>
</evidence>
<feature type="binding site" evidence="14">
    <location>
        <position position="285"/>
    </location>
    <ligand>
        <name>Zn(2+)</name>
        <dbReference type="ChEBI" id="CHEBI:29105"/>
    </ligand>
</feature>
<feature type="binding site" evidence="14">
    <location>
        <position position="169"/>
    </location>
    <ligand>
        <name>ATP</name>
        <dbReference type="ChEBI" id="CHEBI:30616"/>
    </ligand>
</feature>
<feature type="binding site" evidence="14">
    <location>
        <position position="374"/>
    </location>
    <ligand>
        <name>Zn(2+)</name>
        <dbReference type="ChEBI" id="CHEBI:29105"/>
    </ligand>
</feature>
<evidence type="ECO:0000313" key="18">
    <source>
        <dbReference type="Proteomes" id="UP000593566"/>
    </source>
</evidence>
<comment type="pathway">
    <text evidence="14">tRNA modification; 5-methoxycarbonylmethyl-2-thiouridine-tRNA biosynthesis.</text>
</comment>
<feature type="binding site" evidence="14">
    <location>
        <begin position="237"/>
        <end position="238"/>
    </location>
    <ligand>
        <name>ATP</name>
        <dbReference type="ChEBI" id="CHEBI:30616"/>
    </ligand>
</feature>
<keyword evidence="18" id="KW-1185">Reference proteome</keyword>
<dbReference type="PANTHER" id="PTHR10953:SF102">
    <property type="entry name" value="ADENYLYLTRANSFERASE AND SULFURTRANSFERASE MOCS3"/>
    <property type="match status" value="1"/>
</dbReference>
<dbReference type="InterPro" id="IPR035985">
    <property type="entry name" value="Ubiquitin-activating_enz"/>
</dbReference>
<comment type="caution">
    <text evidence="17">The sequence shown here is derived from an EMBL/GenBank/DDBJ whole genome shotgun (WGS) entry which is preliminary data.</text>
</comment>
<name>A0A8H6C5I3_9LECA</name>
<feature type="active site" description="Cysteine persulfide intermediate; for sulfurtransferase activity" evidence="14">
    <location>
        <position position="487"/>
    </location>
</feature>
<evidence type="ECO:0000256" key="3">
    <source>
        <dbReference type="ARBA" id="ARBA00022679"/>
    </source>
</evidence>
<gene>
    <name evidence="14" type="primary">uba4</name>
    <name evidence="14" type="synonym">cnxF</name>
    <name evidence="17" type="ORF">HO133_006863</name>
</gene>
<dbReference type="Gene3D" id="3.40.50.720">
    <property type="entry name" value="NAD(P)-binding Rossmann-like Domain"/>
    <property type="match status" value="1"/>
</dbReference>
<feature type="binding site" evidence="14">
    <location>
        <position position="377"/>
    </location>
    <ligand>
        <name>Zn(2+)</name>
        <dbReference type="ChEBI" id="CHEBI:29105"/>
    </ligand>
</feature>
<keyword evidence="10 14" id="KW-0067">ATP-binding</keyword>
<comment type="function">
    <text evidence="13">Plays a central role in 2-thiolation of mcm(5)S(2)U at tRNA wobble positions of cytosolic tRNA(Lys), tRNA(Glu) and tRNA(Gln). Also essential during biosynthesis of the molybdenum cofactor. Acts by mediating the C-terminal thiocarboxylation of sulfur carriers urm1 and mocs2a. Its N-terminus first activates urm1 and mocs2a as acyl-adenylates (-COAMP), then the persulfide sulfur on the catalytic cysteine is transferred to urm1 and mocs2a to form thiocarboxylation (-COSH) of their C-terminus. The reaction probably involves hydrogen sulfide that is generated from the persulfide intermediate and that acts as a nucleophile towards urm1 and mocs2a. Subsequently, a transient disulfide bond is formed. Does not use thiosulfate as sulfur donor; nfs1 probably acting as a sulfur donor for thiocarboxylation reactions.</text>
</comment>
<dbReference type="AlphaFoldDB" id="A0A8H6C5I3"/>
<dbReference type="UniPathway" id="UPA00988"/>
<feature type="coiled-coil region" evidence="15">
    <location>
        <begin position="28"/>
        <end position="62"/>
    </location>
</feature>
<dbReference type="EC" id="2.7.7.80" evidence="14"/>
<evidence type="ECO:0000256" key="5">
    <source>
        <dbReference type="ARBA" id="ARBA00022695"/>
    </source>
</evidence>
<dbReference type="FunFam" id="3.40.50.720:FF:000033">
    <property type="entry name" value="Adenylyltransferase and sulfurtransferase MOCS3"/>
    <property type="match status" value="1"/>
</dbReference>
<comment type="catalytic activity">
    <reaction evidence="14">
        <text>[molybdopterin-synthase sulfur-carrier protein]-C-terminal Gly-Gly + ATP + H(+) = [molybdopterin-synthase sulfur-carrier protein]-C-terminal Gly-Gly-AMP + diphosphate</text>
        <dbReference type="Rhea" id="RHEA:43616"/>
        <dbReference type="Rhea" id="RHEA-COMP:12159"/>
        <dbReference type="Rhea" id="RHEA-COMP:12202"/>
        <dbReference type="ChEBI" id="CHEBI:15378"/>
        <dbReference type="ChEBI" id="CHEBI:30616"/>
        <dbReference type="ChEBI" id="CHEBI:33019"/>
        <dbReference type="ChEBI" id="CHEBI:90618"/>
        <dbReference type="ChEBI" id="CHEBI:90778"/>
        <dbReference type="EC" id="2.7.7.80"/>
    </reaction>
</comment>
<feature type="binding site" evidence="14">
    <location>
        <begin position="176"/>
        <end position="180"/>
    </location>
    <ligand>
        <name>ATP</name>
        <dbReference type="ChEBI" id="CHEBI:30616"/>
    </ligand>
</feature>
<dbReference type="Gene3D" id="3.40.250.10">
    <property type="entry name" value="Rhodanese-like domain"/>
    <property type="match status" value="1"/>
</dbReference>
<feature type="binding site" evidence="14">
    <location>
        <position position="193"/>
    </location>
    <ligand>
        <name>ATP</name>
        <dbReference type="ChEBI" id="CHEBI:30616"/>
    </ligand>
</feature>
<protein>
    <recommendedName>
        <fullName evidence="14">Adenylyltransferase and sulfurtransferase uba4</fullName>
    </recommendedName>
    <alternativeName>
        <fullName evidence="14">Common component for nitrate reductase and xanthine dehydrogenase protein F</fullName>
    </alternativeName>
    <alternativeName>
        <fullName evidence="14">Ubiquitin-like protein activator 4</fullName>
    </alternativeName>
    <domain>
        <recommendedName>
            <fullName evidence="14">Molybdopterin-synthase adenylyltransferase</fullName>
            <ecNumber evidence="14">2.7.7.80</ecNumber>
        </recommendedName>
        <alternativeName>
            <fullName evidence="14">Adenylyltransferase uba4</fullName>
        </alternativeName>
        <alternativeName>
            <fullName evidence="14">Sulfur carrier protein MOCS2A adenylyltransferase</fullName>
        </alternativeName>
    </domain>
    <domain>
        <recommendedName>
            <fullName evidence="14">Molybdopterin-synthase sulfurtransferase</fullName>
            <ecNumber evidence="14">2.8.1.11</ecNumber>
        </recommendedName>
        <alternativeName>
            <fullName evidence="14">Sulfurtransferase uba4</fullName>
        </alternativeName>
        <alternativeName>
            <fullName evidence="14">Sulfur carrier protein MOCS2A sulfurtransferase</fullName>
        </alternativeName>
    </domain>
</protein>
<keyword evidence="8" id="KW-0833">Ubl conjugation pathway</keyword>